<evidence type="ECO:0000259" key="3">
    <source>
        <dbReference type="PROSITE" id="PS50894"/>
    </source>
</evidence>
<dbReference type="EMBL" id="JBHTKR010000002">
    <property type="protein sequence ID" value="MFD1194187.1"/>
    <property type="molecule type" value="Genomic_DNA"/>
</dbReference>
<gene>
    <name evidence="4" type="ORF">ACFQ3C_05860</name>
</gene>
<keyword evidence="5" id="KW-1185">Reference proteome</keyword>
<keyword evidence="1" id="KW-0902">Two-component regulatory system</keyword>
<evidence type="ECO:0000256" key="1">
    <source>
        <dbReference type="ARBA" id="ARBA00023012"/>
    </source>
</evidence>
<dbReference type="PROSITE" id="PS50894">
    <property type="entry name" value="HPT"/>
    <property type="match status" value="1"/>
</dbReference>
<dbReference type="Pfam" id="PF01627">
    <property type="entry name" value="Hpt"/>
    <property type="match status" value="1"/>
</dbReference>
<feature type="domain" description="HPt" evidence="3">
    <location>
        <begin position="13"/>
        <end position="116"/>
    </location>
</feature>
<proteinExistence type="predicted"/>
<evidence type="ECO:0000313" key="5">
    <source>
        <dbReference type="Proteomes" id="UP001597151"/>
    </source>
</evidence>
<organism evidence="4 5">
    <name type="scientific">Seohaeicola saemankumensis</name>
    <dbReference type="NCBI Taxonomy" id="481181"/>
    <lineage>
        <taxon>Bacteria</taxon>
        <taxon>Pseudomonadati</taxon>
        <taxon>Pseudomonadota</taxon>
        <taxon>Alphaproteobacteria</taxon>
        <taxon>Rhodobacterales</taxon>
        <taxon>Roseobacteraceae</taxon>
        <taxon>Seohaeicola</taxon>
    </lineage>
</organism>
<dbReference type="Gene3D" id="1.20.120.160">
    <property type="entry name" value="HPT domain"/>
    <property type="match status" value="1"/>
</dbReference>
<protein>
    <submittedName>
        <fullName evidence="4">Hpt domain-containing protein</fullName>
    </submittedName>
</protein>
<comment type="caution">
    <text evidence="4">The sequence shown here is derived from an EMBL/GenBank/DDBJ whole genome shotgun (WGS) entry which is preliminary data.</text>
</comment>
<reference evidence="5" key="1">
    <citation type="journal article" date="2019" name="Int. J. Syst. Evol. Microbiol.">
        <title>The Global Catalogue of Microorganisms (GCM) 10K type strain sequencing project: providing services to taxonomists for standard genome sequencing and annotation.</title>
        <authorList>
            <consortium name="The Broad Institute Genomics Platform"/>
            <consortium name="The Broad Institute Genome Sequencing Center for Infectious Disease"/>
            <person name="Wu L."/>
            <person name="Ma J."/>
        </authorList>
    </citation>
    <scope>NUCLEOTIDE SEQUENCE [LARGE SCALE GENOMIC DNA]</scope>
    <source>
        <strain evidence="5">CCUG 55328</strain>
    </source>
</reference>
<dbReference type="SUPFAM" id="SSF47226">
    <property type="entry name" value="Histidine-containing phosphotransfer domain, HPT domain"/>
    <property type="match status" value="1"/>
</dbReference>
<evidence type="ECO:0000313" key="4">
    <source>
        <dbReference type="EMBL" id="MFD1194187.1"/>
    </source>
</evidence>
<keyword evidence="2" id="KW-0597">Phosphoprotein</keyword>
<sequence length="116" mass="12193">MNLSASKQLPAGLPEVLRAAHDVFINLTTDRILQIEALTVAIGKGEEPGPAVTEIAQIAHKIAGVAGTLGYPEVGDMARSIEQRLKADIGAGAPLQNWDTIGPAIEDLLDAMEDLI</sequence>
<dbReference type="RefSeq" id="WP_380789557.1">
    <property type="nucleotide sequence ID" value="NZ_JBHTKR010000002.1"/>
</dbReference>
<dbReference type="InterPro" id="IPR036641">
    <property type="entry name" value="HPT_dom_sf"/>
</dbReference>
<dbReference type="InterPro" id="IPR008207">
    <property type="entry name" value="Sig_transdc_His_kin_Hpt_dom"/>
</dbReference>
<evidence type="ECO:0000256" key="2">
    <source>
        <dbReference type="PROSITE-ProRule" id="PRU00110"/>
    </source>
</evidence>
<accession>A0ABW3TDR4</accession>
<feature type="modified residue" description="Phosphohistidine" evidence="2">
    <location>
        <position position="60"/>
    </location>
</feature>
<dbReference type="Proteomes" id="UP001597151">
    <property type="component" value="Unassembled WGS sequence"/>
</dbReference>
<name>A0ABW3TDR4_9RHOB</name>